<feature type="domain" description="DM13" evidence="3">
    <location>
        <begin position="192"/>
        <end position="309"/>
    </location>
</feature>
<name>A0A6V7UFI3_MELEN</name>
<keyword evidence="2" id="KW-0732">Signal</keyword>
<dbReference type="InterPro" id="IPR052126">
    <property type="entry name" value="Spindle_Org/Thrombomodulin"/>
</dbReference>
<dbReference type="InterPro" id="IPR019545">
    <property type="entry name" value="DM13_domain"/>
</dbReference>
<gene>
    <name evidence="4" type="ORF">MENT_LOCUS12374</name>
</gene>
<evidence type="ECO:0000256" key="2">
    <source>
        <dbReference type="SAM" id="SignalP"/>
    </source>
</evidence>
<sequence length="571" mass="65220">MQNLSLLFFTQLFCFILFTSLIRNQVYAQPPQPPQPQQTINNKLQFTINTYSPDFGVYIGPIINSDSHKNNNFMGHVFAINESAIQLVNFTFDGNVPDTFFWLDRSQVPTRDGIRLSTFEYGLSPLGALNPNSPVILILPEYELEDEQQEELIERIEQLRIGQFKSLSLFSLNGDVAIGSVKIPENLIVPKTQLIQDELKGTRYDVQSGPIQILDTKTIKIFGFIFQGDKAPDGYFYVGRGLNITKESGVKAAIRGRDTFDSITPINERYTGGKDIYVELPDGYDVQHIDWISVYCLHFEVDYGHVFIRNISPMIPPHVQRPTGADDIFKDNKQLTWHVSNLLGTDSQLNFTFQLGPPGGMKGHKSMRHVPKPPPYVWYVNGYLADLYLKRGITYTFIVEGGQNSSVPQLYNPLYLTDSIYGGYSKLSNSEKKHAVKYTQEESGRLCRWIEEEPFGELSADKYSSFVDFRETLRLECDESDEPGILIFTPSKDTPNILYYASYSNYQMGGRIQVVDEFPADLKYIVVEPYRYDAKRHQERMVLARESNGNERNTVKILTCGILFILTFLFL</sequence>
<organism evidence="4 5">
    <name type="scientific">Meloidogyne enterolobii</name>
    <name type="common">Root-knot nematode worm</name>
    <name type="synonym">Meloidogyne mayaguensis</name>
    <dbReference type="NCBI Taxonomy" id="390850"/>
    <lineage>
        <taxon>Eukaryota</taxon>
        <taxon>Metazoa</taxon>
        <taxon>Ecdysozoa</taxon>
        <taxon>Nematoda</taxon>
        <taxon>Chromadorea</taxon>
        <taxon>Rhabditida</taxon>
        <taxon>Tylenchina</taxon>
        <taxon>Tylenchomorpha</taxon>
        <taxon>Tylenchoidea</taxon>
        <taxon>Meloidogynidae</taxon>
        <taxon>Meloidogyninae</taxon>
        <taxon>Meloidogyne</taxon>
    </lineage>
</organism>
<dbReference type="EMBL" id="CAJEWN010000063">
    <property type="protein sequence ID" value="CAD2156758.1"/>
    <property type="molecule type" value="Genomic_DNA"/>
</dbReference>
<accession>A0A6V7UFI3</accession>
<keyword evidence="1" id="KW-0677">Repeat</keyword>
<dbReference type="AlphaFoldDB" id="A0A6V7UFI3"/>
<feature type="domain" description="DM13" evidence="3">
    <location>
        <begin position="60"/>
        <end position="184"/>
    </location>
</feature>
<evidence type="ECO:0000313" key="4">
    <source>
        <dbReference type="EMBL" id="CAD2156758.1"/>
    </source>
</evidence>
<dbReference type="SMART" id="SM00686">
    <property type="entry name" value="DM13"/>
    <property type="match status" value="2"/>
</dbReference>
<proteinExistence type="predicted"/>
<protein>
    <recommendedName>
        <fullName evidence="3">DM13 domain-containing protein</fullName>
    </recommendedName>
</protein>
<dbReference type="PANTHER" id="PTHR24036:SF5">
    <property type="entry name" value="THROMBOMODULIN"/>
    <property type="match status" value="1"/>
</dbReference>
<comment type="caution">
    <text evidence="4">The sequence shown here is derived from an EMBL/GenBank/DDBJ whole genome shotgun (WGS) entry which is preliminary data.</text>
</comment>
<dbReference type="Proteomes" id="UP000580250">
    <property type="component" value="Unassembled WGS sequence"/>
</dbReference>
<evidence type="ECO:0000313" key="5">
    <source>
        <dbReference type="Proteomes" id="UP000580250"/>
    </source>
</evidence>
<reference evidence="4 5" key="1">
    <citation type="submission" date="2020-08" db="EMBL/GenBank/DDBJ databases">
        <authorList>
            <person name="Koutsovoulos G."/>
            <person name="Danchin GJ E."/>
        </authorList>
    </citation>
    <scope>NUCLEOTIDE SEQUENCE [LARGE SCALE GENOMIC DNA]</scope>
</reference>
<feature type="chain" id="PRO_5027683989" description="DM13 domain-containing protein" evidence="2">
    <location>
        <begin position="29"/>
        <end position="571"/>
    </location>
</feature>
<dbReference type="Pfam" id="PF10517">
    <property type="entry name" value="DM13"/>
    <property type="match status" value="2"/>
</dbReference>
<dbReference type="PANTHER" id="PTHR24036">
    <property type="entry name" value="SKELETOR-RELATED"/>
    <property type="match status" value="1"/>
</dbReference>
<evidence type="ECO:0000256" key="1">
    <source>
        <dbReference type="ARBA" id="ARBA00022737"/>
    </source>
</evidence>
<dbReference type="PROSITE" id="PS51549">
    <property type="entry name" value="DM13"/>
    <property type="match status" value="2"/>
</dbReference>
<feature type="signal peptide" evidence="2">
    <location>
        <begin position="1"/>
        <end position="28"/>
    </location>
</feature>
<evidence type="ECO:0000259" key="3">
    <source>
        <dbReference type="PROSITE" id="PS51549"/>
    </source>
</evidence>
<dbReference type="OrthoDB" id="2448405at2759"/>